<sequence length="50" mass="5851">MYLLNNQLFTTAEAYKFRRKNLLPFVGIILQPSCTRIVLPLQAENNQKIK</sequence>
<name>U2M7X1_9BACT</name>
<keyword evidence="2" id="KW-1185">Reference proteome</keyword>
<accession>U2M7X1</accession>
<dbReference type="EMBL" id="AWET01000051">
    <property type="protein sequence ID" value="ERJ97839.1"/>
    <property type="molecule type" value="Genomic_DNA"/>
</dbReference>
<comment type="caution">
    <text evidence="1">The sequence shown here is derived from an EMBL/GenBank/DDBJ whole genome shotgun (WGS) entry which is preliminary data.</text>
</comment>
<dbReference type="Proteomes" id="UP000016600">
    <property type="component" value="Unassembled WGS sequence"/>
</dbReference>
<dbReference type="AlphaFoldDB" id="U2M7X1"/>
<evidence type="ECO:0000313" key="2">
    <source>
        <dbReference type="Proteomes" id="UP000016600"/>
    </source>
</evidence>
<dbReference type="PATRIC" id="fig|1081904.3.peg.2365"/>
<protein>
    <submittedName>
        <fullName evidence="1">Uncharacterized protein</fullName>
    </submittedName>
</protein>
<evidence type="ECO:0000313" key="1">
    <source>
        <dbReference type="EMBL" id="ERJ97839.1"/>
    </source>
</evidence>
<proteinExistence type="predicted"/>
<organism evidence="1 2">
    <name type="scientific">Hoylesella pleuritidis F0068</name>
    <dbReference type="NCBI Taxonomy" id="1081904"/>
    <lineage>
        <taxon>Bacteria</taxon>
        <taxon>Pseudomonadati</taxon>
        <taxon>Bacteroidota</taxon>
        <taxon>Bacteroidia</taxon>
        <taxon>Bacteroidales</taxon>
        <taxon>Prevotellaceae</taxon>
        <taxon>Hoylesella</taxon>
    </lineage>
</organism>
<reference evidence="1 2" key="1">
    <citation type="submission" date="2013-08" db="EMBL/GenBank/DDBJ databases">
        <authorList>
            <person name="Durkin A.S."/>
            <person name="Haft D.R."/>
            <person name="McCorrison J."/>
            <person name="Torralba M."/>
            <person name="Gillis M."/>
            <person name="Haft D.H."/>
            <person name="Methe B."/>
            <person name="Sutton G."/>
            <person name="Nelson K.E."/>
        </authorList>
    </citation>
    <scope>NUCLEOTIDE SEQUENCE [LARGE SCALE GENOMIC DNA]</scope>
    <source>
        <strain evidence="1 2">F0068</strain>
    </source>
</reference>
<gene>
    <name evidence="1" type="ORF">HMPREF1218_0870</name>
</gene>